<gene>
    <name evidence="1" type="ORF">H9789_11870</name>
</gene>
<dbReference type="EMBL" id="JAHLFU010000241">
    <property type="protein sequence ID" value="MBU3854486.1"/>
    <property type="molecule type" value="Genomic_DNA"/>
</dbReference>
<sequence>MVDSQKIRFLNEVVSKSRPQNVDYTPHNGCFCVLLFALQPIDWVSVQQRDFKLTGELKENESLSVTLIVGSEALFSISDLPYVAPQGDRTPIFQILRASICCAYGALRLPYLHRNIRKIDGKDFPLVKTDPAERINSEAGFMKRLAKVSSDAKHHVKARAVLVHPASSRLKNVISYYKEYETGTYSQINASLEALKSFAPGRGNADGGMPDVFAWDYYSDDPGEAYNLRIAALNAHSKEKERFWWDYLKLNIFLSDSEYDAAYYVLMNRWQVPVIQKWIAEYRDKGYYESQRAQDYLLFYVKASEKAPVRVLNSQGVPVKIKMIPR</sequence>
<reference evidence="1" key="2">
    <citation type="submission" date="2021-04" db="EMBL/GenBank/DDBJ databases">
        <authorList>
            <person name="Gilroy R."/>
        </authorList>
    </citation>
    <scope>NUCLEOTIDE SEQUENCE</scope>
    <source>
        <strain evidence="1">G3-2149</strain>
    </source>
</reference>
<organism evidence="1 2">
    <name type="scientific">Candidatus Paraprevotella stercoravium</name>
    <dbReference type="NCBI Taxonomy" id="2838725"/>
    <lineage>
        <taxon>Bacteria</taxon>
        <taxon>Pseudomonadati</taxon>
        <taxon>Bacteroidota</taxon>
        <taxon>Bacteroidia</taxon>
        <taxon>Bacteroidales</taxon>
        <taxon>Prevotellaceae</taxon>
        <taxon>Paraprevotella</taxon>
    </lineage>
</organism>
<accession>A0A9E2L7J1</accession>
<dbReference type="AlphaFoldDB" id="A0A9E2L7J1"/>
<name>A0A9E2L7J1_9BACT</name>
<evidence type="ECO:0000313" key="1">
    <source>
        <dbReference type="EMBL" id="MBU3854486.1"/>
    </source>
</evidence>
<comment type="caution">
    <text evidence="1">The sequence shown here is derived from an EMBL/GenBank/DDBJ whole genome shotgun (WGS) entry which is preliminary data.</text>
</comment>
<dbReference type="Proteomes" id="UP000823865">
    <property type="component" value="Unassembled WGS sequence"/>
</dbReference>
<reference evidence="1" key="1">
    <citation type="journal article" date="2021" name="PeerJ">
        <title>Extensive microbial diversity within the chicken gut microbiome revealed by metagenomics and culture.</title>
        <authorList>
            <person name="Gilroy R."/>
            <person name="Ravi A."/>
            <person name="Getino M."/>
            <person name="Pursley I."/>
            <person name="Horton D.L."/>
            <person name="Alikhan N.F."/>
            <person name="Baker D."/>
            <person name="Gharbi K."/>
            <person name="Hall N."/>
            <person name="Watson M."/>
            <person name="Adriaenssens E.M."/>
            <person name="Foster-Nyarko E."/>
            <person name="Jarju S."/>
            <person name="Secka A."/>
            <person name="Antonio M."/>
            <person name="Oren A."/>
            <person name="Chaudhuri R.R."/>
            <person name="La Ragione R."/>
            <person name="Hildebrand F."/>
            <person name="Pallen M.J."/>
        </authorList>
    </citation>
    <scope>NUCLEOTIDE SEQUENCE</scope>
    <source>
        <strain evidence="1">G3-2149</strain>
    </source>
</reference>
<evidence type="ECO:0000313" key="2">
    <source>
        <dbReference type="Proteomes" id="UP000823865"/>
    </source>
</evidence>
<protein>
    <submittedName>
        <fullName evidence="1">Pseudohemocyanin</fullName>
    </submittedName>
</protein>
<proteinExistence type="predicted"/>